<dbReference type="EMBL" id="PEUV01000014">
    <property type="protein sequence ID" value="PIV12795.1"/>
    <property type="molecule type" value="Genomic_DNA"/>
</dbReference>
<evidence type="ECO:0008006" key="5">
    <source>
        <dbReference type="Google" id="ProtNLM"/>
    </source>
</evidence>
<reference evidence="4" key="1">
    <citation type="submission" date="2017-09" db="EMBL/GenBank/DDBJ databases">
        <title>Depth-based differentiation of microbial function through sediment-hosted aquifers and enrichment of novel symbionts in the deep terrestrial subsurface.</title>
        <authorList>
            <person name="Probst A.J."/>
            <person name="Ladd B."/>
            <person name="Jarett J.K."/>
            <person name="Geller-Mcgrath D.E."/>
            <person name="Sieber C.M.K."/>
            <person name="Emerson J.B."/>
            <person name="Anantharaman K."/>
            <person name="Thomas B.C."/>
            <person name="Malmstrom R."/>
            <person name="Stieglmeier M."/>
            <person name="Klingl A."/>
            <person name="Woyke T."/>
            <person name="Ryan C.M."/>
            <person name="Banfield J.F."/>
        </authorList>
    </citation>
    <scope>NUCLEOTIDE SEQUENCE [LARGE SCALE GENOMIC DNA]</scope>
</reference>
<protein>
    <recommendedName>
        <fullName evidence="5">Helix-turn-helix domain-containing protein</fullName>
    </recommendedName>
</protein>
<organism evidence="3 4">
    <name type="scientific">Candidatus Nealsonbacteria bacterium CG03_land_8_20_14_0_80_36_12</name>
    <dbReference type="NCBI Taxonomy" id="1974701"/>
    <lineage>
        <taxon>Bacteria</taxon>
        <taxon>Candidatus Nealsoniibacteriota</taxon>
    </lineage>
</organism>
<feature type="transmembrane region" description="Helical" evidence="2">
    <location>
        <begin position="157"/>
        <end position="178"/>
    </location>
</feature>
<name>A0A2M7BYN5_9BACT</name>
<gene>
    <name evidence="3" type="ORF">COS47_00665</name>
</gene>
<sequence length="342" mass="38723">MGAKKEQFISLKKAAETSGYSPDYLGYLIRTKKIKGEKVYSNISWQTTLEEIIKYSKKIKKNLDIQTPYFSKKKHISLKKAAKISGYSSDYLGDLIRKEKIEGKKIHSGVSWLISEEAVKKYQERKIYVQNQKEIAFNFSPYLNVIIPQRGNKIFGFGWRLALATFVILFLITGSTPIKFLQSSIGTIFAEEEKIVNFHSSLSTGDWQNPQNVQGLPDVGPTGDIDSFSESNSAVYEGGALVLVAENFQPNLDINLDEKEIESAKIKISFAIKEKEPDILIQQSFDGAQDEQETDRELENNSSSPEEEVGFWGKIKNFFRVLVNRTVNLVRASLIKIVSIVR</sequence>
<dbReference type="AlphaFoldDB" id="A0A2M7BYN5"/>
<evidence type="ECO:0000313" key="4">
    <source>
        <dbReference type="Proteomes" id="UP000230324"/>
    </source>
</evidence>
<evidence type="ECO:0000256" key="1">
    <source>
        <dbReference type="SAM" id="MobiDB-lite"/>
    </source>
</evidence>
<accession>A0A2M7BYN5</accession>
<evidence type="ECO:0000313" key="3">
    <source>
        <dbReference type="EMBL" id="PIV12795.1"/>
    </source>
</evidence>
<evidence type="ECO:0000256" key="2">
    <source>
        <dbReference type="SAM" id="Phobius"/>
    </source>
</evidence>
<keyword evidence="2" id="KW-1133">Transmembrane helix</keyword>
<feature type="region of interest" description="Disordered" evidence="1">
    <location>
        <begin position="286"/>
        <end position="307"/>
    </location>
</feature>
<keyword evidence="2" id="KW-0472">Membrane</keyword>
<dbReference type="Proteomes" id="UP000230324">
    <property type="component" value="Unassembled WGS sequence"/>
</dbReference>
<proteinExistence type="predicted"/>
<comment type="caution">
    <text evidence="3">The sequence shown here is derived from an EMBL/GenBank/DDBJ whole genome shotgun (WGS) entry which is preliminary data.</text>
</comment>
<keyword evidence="2" id="KW-0812">Transmembrane</keyword>
<feature type="non-terminal residue" evidence="3">
    <location>
        <position position="342"/>
    </location>
</feature>